<gene>
    <name evidence="2" type="ORF">IAC59_03465</name>
</gene>
<evidence type="ECO:0000259" key="1">
    <source>
        <dbReference type="SMART" id="SM01007"/>
    </source>
</evidence>
<dbReference type="AlphaFoldDB" id="A0A9D1LQT6"/>
<dbReference type="Proteomes" id="UP000824123">
    <property type="component" value="Unassembled WGS sequence"/>
</dbReference>
<comment type="caution">
    <text evidence="2">The sequence shown here is derived from an EMBL/GenBank/DDBJ whole genome shotgun (WGS) entry which is preliminary data.</text>
</comment>
<evidence type="ECO:0000313" key="2">
    <source>
        <dbReference type="EMBL" id="HIU46301.1"/>
    </source>
</evidence>
<sequence>MSFFDDNAQALADFERMSATAGARCDYVQGGGGNTSIKLDGLMAIKASGYRLSQVVARDGYAVLDLSVLNRFFGDTDPATLGDVEAAGTAAVKSAVREIAGLKVLRPSVESGFHSLLDRFVLHTHCVWANLAMCAPDGSEQVAQALADSGLSWCEVGYVNPGAALTFEIRAALSDYERIHGARPGLVFMRNHGLIATAADADAATALHEQASDLMARHYGWAMADYPARPLVQRAENEFASGCDYLKSRIASGNYGARELLDDALYPDQMVFFRGSLKFCQPGDAPDMACNIYPDGAIEYRCARATAEAIEQTLTAVVLIHETLRARGQRAVPMSQASQSFIAGWEAEAARRKLMSN</sequence>
<proteinExistence type="predicted"/>
<evidence type="ECO:0000313" key="3">
    <source>
        <dbReference type="Proteomes" id="UP000824123"/>
    </source>
</evidence>
<dbReference type="SMART" id="SM01007">
    <property type="entry name" value="Aldolase_II"/>
    <property type="match status" value="1"/>
</dbReference>
<feature type="domain" description="Class II aldolase/adducin N-terminal" evidence="1">
    <location>
        <begin position="15"/>
        <end position="219"/>
    </location>
</feature>
<dbReference type="InterPro" id="IPR001303">
    <property type="entry name" value="Aldolase_II/adducin_N"/>
</dbReference>
<organism evidence="2 3">
    <name type="scientific">Candidatus Fimadaptatus faecigallinarum</name>
    <dbReference type="NCBI Taxonomy" id="2840814"/>
    <lineage>
        <taxon>Bacteria</taxon>
        <taxon>Bacillati</taxon>
        <taxon>Bacillota</taxon>
        <taxon>Clostridia</taxon>
        <taxon>Eubacteriales</taxon>
        <taxon>Candidatus Fimadaptatus</taxon>
    </lineage>
</organism>
<dbReference type="InterPro" id="IPR036409">
    <property type="entry name" value="Aldolase_II/adducin_N_sf"/>
</dbReference>
<dbReference type="SUPFAM" id="SSF53639">
    <property type="entry name" value="AraD/HMP-PK domain-like"/>
    <property type="match status" value="1"/>
</dbReference>
<reference evidence="2" key="1">
    <citation type="submission" date="2020-10" db="EMBL/GenBank/DDBJ databases">
        <authorList>
            <person name="Gilroy R."/>
        </authorList>
    </citation>
    <scope>NUCLEOTIDE SEQUENCE</scope>
    <source>
        <strain evidence="2">ChiSxjej2B14-8506</strain>
    </source>
</reference>
<accession>A0A9D1LQT6</accession>
<name>A0A9D1LQT6_9FIRM</name>
<protein>
    <submittedName>
        <fullName evidence="2">Class II aldolase/adducin family protein</fullName>
    </submittedName>
</protein>
<dbReference type="EMBL" id="DVNK01000025">
    <property type="protein sequence ID" value="HIU46301.1"/>
    <property type="molecule type" value="Genomic_DNA"/>
</dbReference>
<reference evidence="2" key="2">
    <citation type="journal article" date="2021" name="PeerJ">
        <title>Extensive microbial diversity within the chicken gut microbiome revealed by metagenomics and culture.</title>
        <authorList>
            <person name="Gilroy R."/>
            <person name="Ravi A."/>
            <person name="Getino M."/>
            <person name="Pursley I."/>
            <person name="Horton D.L."/>
            <person name="Alikhan N.F."/>
            <person name="Baker D."/>
            <person name="Gharbi K."/>
            <person name="Hall N."/>
            <person name="Watson M."/>
            <person name="Adriaenssens E.M."/>
            <person name="Foster-Nyarko E."/>
            <person name="Jarju S."/>
            <person name="Secka A."/>
            <person name="Antonio M."/>
            <person name="Oren A."/>
            <person name="Chaudhuri R.R."/>
            <person name="La Ragione R."/>
            <person name="Hildebrand F."/>
            <person name="Pallen M.J."/>
        </authorList>
    </citation>
    <scope>NUCLEOTIDE SEQUENCE</scope>
    <source>
        <strain evidence="2">ChiSxjej2B14-8506</strain>
    </source>
</reference>
<dbReference type="Gene3D" id="3.40.225.10">
    <property type="entry name" value="Class II aldolase/adducin N-terminal domain"/>
    <property type="match status" value="1"/>
</dbReference>
<dbReference type="Pfam" id="PF00596">
    <property type="entry name" value="Aldolase_II"/>
    <property type="match status" value="1"/>
</dbReference>